<name>A0A183J540_9BILA</name>
<dbReference type="EMBL" id="UZAM01014899">
    <property type="protein sequence ID" value="VDP36284.1"/>
    <property type="molecule type" value="Genomic_DNA"/>
</dbReference>
<evidence type="ECO:0000313" key="3">
    <source>
        <dbReference type="Proteomes" id="UP000270296"/>
    </source>
</evidence>
<reference evidence="2 3" key="2">
    <citation type="submission" date="2018-11" db="EMBL/GenBank/DDBJ databases">
        <authorList>
            <consortium name="Pathogen Informatics"/>
        </authorList>
    </citation>
    <scope>NUCLEOTIDE SEQUENCE [LARGE SCALE GENOMIC DNA]</scope>
</reference>
<organism evidence="4">
    <name type="scientific">Soboliphyme baturini</name>
    <dbReference type="NCBI Taxonomy" id="241478"/>
    <lineage>
        <taxon>Eukaryota</taxon>
        <taxon>Metazoa</taxon>
        <taxon>Ecdysozoa</taxon>
        <taxon>Nematoda</taxon>
        <taxon>Enoplea</taxon>
        <taxon>Dorylaimia</taxon>
        <taxon>Dioctophymatida</taxon>
        <taxon>Dioctophymatoidea</taxon>
        <taxon>Soboliphymatidae</taxon>
        <taxon>Soboliphyme</taxon>
    </lineage>
</organism>
<proteinExistence type="predicted"/>
<feature type="region of interest" description="Disordered" evidence="1">
    <location>
        <begin position="59"/>
        <end position="81"/>
    </location>
</feature>
<evidence type="ECO:0000313" key="4">
    <source>
        <dbReference type="WBParaSite" id="SBAD_0001136401-mRNA-1"/>
    </source>
</evidence>
<dbReference type="Proteomes" id="UP000270296">
    <property type="component" value="Unassembled WGS sequence"/>
</dbReference>
<keyword evidence="3" id="KW-1185">Reference proteome</keyword>
<evidence type="ECO:0000256" key="1">
    <source>
        <dbReference type="SAM" id="MobiDB-lite"/>
    </source>
</evidence>
<sequence length="81" mass="8834">MGDEANHLEENCRFPAAAHRRSKASQGQFMAPLGGVIVPNISVDTPVYHFCPTDEANGVSGFKESAPSQTRRNTIHIDHSE</sequence>
<dbReference type="WBParaSite" id="SBAD_0001136401-mRNA-1">
    <property type="protein sequence ID" value="SBAD_0001136401-mRNA-1"/>
    <property type="gene ID" value="SBAD_0001136401"/>
</dbReference>
<accession>A0A183J540</accession>
<protein>
    <submittedName>
        <fullName evidence="2 4">Uncharacterized protein</fullName>
    </submittedName>
</protein>
<evidence type="ECO:0000313" key="2">
    <source>
        <dbReference type="EMBL" id="VDP36284.1"/>
    </source>
</evidence>
<gene>
    <name evidence="2" type="ORF">SBAD_LOCUS10988</name>
</gene>
<dbReference type="AlphaFoldDB" id="A0A183J540"/>
<reference evidence="4" key="1">
    <citation type="submission" date="2016-06" db="UniProtKB">
        <authorList>
            <consortium name="WormBaseParasite"/>
        </authorList>
    </citation>
    <scope>IDENTIFICATION</scope>
</reference>